<proteinExistence type="predicted"/>
<evidence type="ECO:0000313" key="1">
    <source>
        <dbReference type="EMBL" id="KAL3653600.1"/>
    </source>
</evidence>
<gene>
    <name evidence="1" type="ORF">CASFOL_003281</name>
</gene>
<dbReference type="Proteomes" id="UP001632038">
    <property type="component" value="Unassembled WGS sequence"/>
</dbReference>
<name>A0ABD3EH24_9LAMI</name>
<organism evidence="1 2">
    <name type="scientific">Castilleja foliolosa</name>
    <dbReference type="NCBI Taxonomy" id="1961234"/>
    <lineage>
        <taxon>Eukaryota</taxon>
        <taxon>Viridiplantae</taxon>
        <taxon>Streptophyta</taxon>
        <taxon>Embryophyta</taxon>
        <taxon>Tracheophyta</taxon>
        <taxon>Spermatophyta</taxon>
        <taxon>Magnoliopsida</taxon>
        <taxon>eudicotyledons</taxon>
        <taxon>Gunneridae</taxon>
        <taxon>Pentapetalae</taxon>
        <taxon>asterids</taxon>
        <taxon>lamiids</taxon>
        <taxon>Lamiales</taxon>
        <taxon>Orobanchaceae</taxon>
        <taxon>Pedicularideae</taxon>
        <taxon>Castillejinae</taxon>
        <taxon>Castilleja</taxon>
    </lineage>
</organism>
<protein>
    <submittedName>
        <fullName evidence="1">Uncharacterized protein</fullName>
    </submittedName>
</protein>
<sequence>MSAIYDNWERLVAAVLKKEQLRQLCHAESIATTTSVASSLAYTSSFSPSVQNAVVSDVTSHHQIPAVKRCRRHRPVAPDHQDSYFSYQDEMLVIYEQHQSLRIDQLDWESCLRIAIDVAKAIANHHKMKPLHMDDDIIIISDKKRANIVNCDSNGRICCSRRSIKGI</sequence>
<keyword evidence="2" id="KW-1185">Reference proteome</keyword>
<reference evidence="2" key="1">
    <citation type="journal article" date="2024" name="IScience">
        <title>Strigolactones Initiate the Formation of Haustorium-like Structures in Castilleja.</title>
        <authorList>
            <person name="Buerger M."/>
            <person name="Peterson D."/>
            <person name="Chory J."/>
        </authorList>
    </citation>
    <scope>NUCLEOTIDE SEQUENCE [LARGE SCALE GENOMIC DNA]</scope>
</reference>
<dbReference type="EMBL" id="JAVIJP010000005">
    <property type="protein sequence ID" value="KAL3653600.1"/>
    <property type="molecule type" value="Genomic_DNA"/>
</dbReference>
<dbReference type="AlphaFoldDB" id="A0ABD3EH24"/>
<comment type="caution">
    <text evidence="1">The sequence shown here is derived from an EMBL/GenBank/DDBJ whole genome shotgun (WGS) entry which is preliminary data.</text>
</comment>
<evidence type="ECO:0000313" key="2">
    <source>
        <dbReference type="Proteomes" id="UP001632038"/>
    </source>
</evidence>
<accession>A0ABD3EH24</accession>